<organism evidence="1 2">
    <name type="scientific">Methylacidimicrobium tartarophylax</name>
    <dbReference type="NCBI Taxonomy" id="1041768"/>
    <lineage>
        <taxon>Bacteria</taxon>
        <taxon>Pseudomonadati</taxon>
        <taxon>Verrucomicrobiota</taxon>
        <taxon>Methylacidimicrobium</taxon>
    </lineage>
</organism>
<gene>
    <name evidence="1" type="ORF">MAMT_00105</name>
</gene>
<accession>A0A5E6M9Q4</accession>
<evidence type="ECO:0000313" key="2">
    <source>
        <dbReference type="Proteomes" id="UP000334923"/>
    </source>
</evidence>
<name>A0A5E6M9Q4_9BACT</name>
<dbReference type="RefSeq" id="WP_142658993.1">
    <property type="nucleotide sequence ID" value="NZ_CABFVA020000004.1"/>
</dbReference>
<sequence length="129" mass="14488">MQLRPSHAVAIAAIWLALGTSAWASKAYWYDIQAPRSAAQGPVIKHIGPEYDEKPGIPIYLRGTPARYHILGAIYIDETRLISSTWRPVERVAAAHGGHGVILFTKAEKKRYSRVSGDLSDQLWVWCYR</sequence>
<keyword evidence="2" id="KW-1185">Reference proteome</keyword>
<dbReference type="AlphaFoldDB" id="A0A5E6M9Q4"/>
<dbReference type="Proteomes" id="UP000334923">
    <property type="component" value="Unassembled WGS sequence"/>
</dbReference>
<dbReference type="EMBL" id="CABFVA020000004">
    <property type="protein sequence ID" value="VVM04472.1"/>
    <property type="molecule type" value="Genomic_DNA"/>
</dbReference>
<reference evidence="1 2" key="1">
    <citation type="submission" date="2019-09" db="EMBL/GenBank/DDBJ databases">
        <authorList>
            <person name="Cremers G."/>
        </authorList>
    </citation>
    <scope>NUCLEOTIDE SEQUENCE [LARGE SCALE GENOMIC DNA]</scope>
    <source>
        <strain evidence="1">4A</strain>
    </source>
</reference>
<dbReference type="OrthoDB" id="9827605at2"/>
<evidence type="ECO:0000313" key="1">
    <source>
        <dbReference type="EMBL" id="VVM04472.1"/>
    </source>
</evidence>
<proteinExistence type="predicted"/>
<protein>
    <submittedName>
        <fullName evidence="1">Uncharacterized protein</fullName>
    </submittedName>
</protein>